<dbReference type="Gene3D" id="3.30.40.10">
    <property type="entry name" value="Zinc/RING finger domain, C3HC4 (zinc finger)"/>
    <property type="match status" value="1"/>
</dbReference>
<evidence type="ECO:0000256" key="4">
    <source>
        <dbReference type="ARBA" id="ARBA00004906"/>
    </source>
</evidence>
<evidence type="ECO:0000256" key="7">
    <source>
        <dbReference type="ARBA" id="ARBA00022679"/>
    </source>
</evidence>
<evidence type="ECO:0000259" key="15">
    <source>
        <dbReference type="PROSITE" id="PS50199"/>
    </source>
</evidence>
<evidence type="ECO:0000256" key="12">
    <source>
        <dbReference type="ARBA" id="ARBA00022833"/>
    </source>
</evidence>
<proteinExistence type="inferred from homology"/>
<feature type="compositionally biased region" description="Basic and acidic residues" evidence="14">
    <location>
        <begin position="1"/>
        <end position="13"/>
    </location>
</feature>
<feature type="domain" description="RING-type" evidence="16">
    <location>
        <begin position="146"/>
        <end position="398"/>
    </location>
</feature>
<name>A0A9Q1KMF0_9CARY</name>
<evidence type="ECO:0000259" key="16">
    <source>
        <dbReference type="PROSITE" id="PS51873"/>
    </source>
</evidence>
<evidence type="ECO:0000256" key="1">
    <source>
        <dbReference type="ARBA" id="ARBA00001798"/>
    </source>
</evidence>
<keyword evidence="12" id="KW-0862">Zinc</keyword>
<organism evidence="17 18">
    <name type="scientific">Carnegiea gigantea</name>
    <dbReference type="NCBI Taxonomy" id="171969"/>
    <lineage>
        <taxon>Eukaryota</taxon>
        <taxon>Viridiplantae</taxon>
        <taxon>Streptophyta</taxon>
        <taxon>Embryophyta</taxon>
        <taxon>Tracheophyta</taxon>
        <taxon>Spermatophyta</taxon>
        <taxon>Magnoliopsida</taxon>
        <taxon>eudicotyledons</taxon>
        <taxon>Gunneridae</taxon>
        <taxon>Pentapetalae</taxon>
        <taxon>Caryophyllales</taxon>
        <taxon>Cactineae</taxon>
        <taxon>Cactaceae</taxon>
        <taxon>Cactoideae</taxon>
        <taxon>Echinocereeae</taxon>
        <taxon>Carnegiea</taxon>
    </lineage>
</organism>
<dbReference type="AlphaFoldDB" id="A0A9Q1KMF0"/>
<feature type="compositionally biased region" description="Acidic residues" evidence="14">
    <location>
        <begin position="14"/>
        <end position="48"/>
    </location>
</feature>
<dbReference type="Pfam" id="PF22191">
    <property type="entry name" value="IBR_1"/>
    <property type="match status" value="1"/>
</dbReference>
<dbReference type="EMBL" id="JAKOGI010000079">
    <property type="protein sequence ID" value="KAJ8445292.1"/>
    <property type="molecule type" value="Genomic_DNA"/>
</dbReference>
<feature type="compositionally biased region" description="Pro residues" evidence="14">
    <location>
        <begin position="633"/>
        <end position="651"/>
    </location>
</feature>
<dbReference type="PROSITE" id="PS51873">
    <property type="entry name" value="TRIAD"/>
    <property type="match status" value="1"/>
</dbReference>
<accession>A0A9Q1KMF0</accession>
<dbReference type="InterPro" id="IPR036443">
    <property type="entry name" value="Znf_RanBP2_sf"/>
</dbReference>
<evidence type="ECO:0000256" key="8">
    <source>
        <dbReference type="ARBA" id="ARBA00022723"/>
    </source>
</evidence>
<feature type="compositionally biased region" description="Basic residues" evidence="14">
    <location>
        <begin position="581"/>
        <end position="591"/>
    </location>
</feature>
<sequence>MEHEEDVLDPHEEGSEEDYYGEDGSDMGDDADGDDSGDNDDDCEYASDEDGRPEMAFFMDSVPSVSSMFQKTYTVLKESDIRQRQEEDISHVSAVLSVTRVEACTLLCHYKWNVSQLHDEWFADEEKVRNTVGLPSGPVVSFPDAEELACGICFDSCPPDDLRSAFCGHPYCVTCWRGYLTTAINDGPGCLLLKCPEPSCRAAVGQDMVHELGSDEEKEKYSRYLFRSYIEDKKKKKVVLMKIDLIFVDLDTQTSSAERDLTAKITKWCPAPGCDNAVEYELGSNIYDVTCLCSHVFCWNVSLSGYEKVCCEDIHRPVDCETVAKWMLKNSAESENMTWIIANSKPCPKCKRPIEKNMGCMHMTCTPPCRFEFCWLCLGDWSEHGDATGGYYACNRYEVAKKEGEFAEEERIREMAKNHLEKYTHYYERWAGNQKSREKAIADLCRMQTVHLEKLGNNVKEPVSQLKFIIEAWQQIIECRRVLKWTYAYGYYLPEREYGKRQLFEYLQGEAEAGLERLHQCAEKELNDFLGDEEPKADFRAFQQKLAGLTGVTRTYFENLVRALENGLSDVSGGAAPSPRGRGKGSRRGTPRSRQPIRDINHIDHWSCPQCTLANPETSTICEMCFHDRTQPLVPPPSGDTFGPPDPPPPENTSGPSDSWLPENTSEPSDPALPEST</sequence>
<evidence type="ECO:0000256" key="10">
    <source>
        <dbReference type="ARBA" id="ARBA00022771"/>
    </source>
</evidence>
<dbReference type="PROSITE" id="PS01358">
    <property type="entry name" value="ZF_RANBP2_1"/>
    <property type="match status" value="1"/>
</dbReference>
<dbReference type="Proteomes" id="UP001153076">
    <property type="component" value="Unassembled WGS sequence"/>
</dbReference>
<dbReference type="InterPro" id="IPR013083">
    <property type="entry name" value="Znf_RING/FYVE/PHD"/>
</dbReference>
<comment type="function">
    <text evidence="3">Might act as an E3 ubiquitin-protein ligase, or as part of E3 complex, which accepts ubiquitin from specific E2 ubiquitin-conjugating enzymes and then transfers it to substrates.</text>
</comment>
<dbReference type="GO" id="GO:0008270">
    <property type="term" value="F:zinc ion binding"/>
    <property type="evidence" value="ECO:0007669"/>
    <property type="project" value="UniProtKB-KW"/>
</dbReference>
<dbReference type="Pfam" id="PF21235">
    <property type="entry name" value="UBA_ARI1"/>
    <property type="match status" value="1"/>
</dbReference>
<dbReference type="GO" id="GO:0061630">
    <property type="term" value="F:ubiquitin protein ligase activity"/>
    <property type="evidence" value="ECO:0007669"/>
    <property type="project" value="UniProtKB-EC"/>
</dbReference>
<dbReference type="Pfam" id="PF01485">
    <property type="entry name" value="IBR"/>
    <property type="match status" value="1"/>
</dbReference>
<dbReference type="CDD" id="cd22583">
    <property type="entry name" value="Rcat_RBR_ARI7-like"/>
    <property type="match status" value="1"/>
</dbReference>
<evidence type="ECO:0000256" key="11">
    <source>
        <dbReference type="ARBA" id="ARBA00022786"/>
    </source>
</evidence>
<dbReference type="FunFam" id="1.20.120.1750:FF:000005">
    <property type="entry name" value="RBR-type E3 ubiquitin transferase"/>
    <property type="match status" value="1"/>
</dbReference>
<dbReference type="InterPro" id="IPR044066">
    <property type="entry name" value="TRIAD_supradom"/>
</dbReference>
<keyword evidence="7" id="KW-0808">Transferase</keyword>
<comment type="caution">
    <text evidence="17">The sequence shown here is derived from an EMBL/GenBank/DDBJ whole genome shotgun (WGS) entry which is preliminary data.</text>
</comment>
<evidence type="ECO:0000256" key="3">
    <source>
        <dbReference type="ARBA" id="ARBA00003976"/>
    </source>
</evidence>
<evidence type="ECO:0000313" key="17">
    <source>
        <dbReference type="EMBL" id="KAJ8445292.1"/>
    </source>
</evidence>
<dbReference type="InterPro" id="IPR002867">
    <property type="entry name" value="IBR_dom"/>
</dbReference>
<evidence type="ECO:0000256" key="2">
    <source>
        <dbReference type="ARBA" id="ARBA00001947"/>
    </source>
</evidence>
<feature type="region of interest" description="Disordered" evidence="14">
    <location>
        <begin position="1"/>
        <end position="51"/>
    </location>
</feature>
<feature type="region of interest" description="Disordered" evidence="14">
    <location>
        <begin position="568"/>
        <end position="601"/>
    </location>
</feature>
<dbReference type="OrthoDB" id="10009520at2759"/>
<protein>
    <recommendedName>
        <fullName evidence="6">RBR-type E3 ubiquitin transferase</fullName>
        <ecNumber evidence="6">2.3.2.31</ecNumber>
    </recommendedName>
</protein>
<dbReference type="PANTHER" id="PTHR11685">
    <property type="entry name" value="RBR FAMILY RING FINGER AND IBR DOMAIN-CONTAINING"/>
    <property type="match status" value="1"/>
</dbReference>
<dbReference type="Gene3D" id="2.30.30.380">
    <property type="entry name" value="Zn-finger domain of Sec23/24"/>
    <property type="match status" value="1"/>
</dbReference>
<dbReference type="GO" id="GO:0016567">
    <property type="term" value="P:protein ubiquitination"/>
    <property type="evidence" value="ECO:0007669"/>
    <property type="project" value="InterPro"/>
</dbReference>
<keyword evidence="10 13" id="KW-0863">Zinc-finger</keyword>
<evidence type="ECO:0000256" key="5">
    <source>
        <dbReference type="ARBA" id="ARBA00005884"/>
    </source>
</evidence>
<dbReference type="CDD" id="cd20346">
    <property type="entry name" value="BRcat_RBR_ANKIB1"/>
    <property type="match status" value="1"/>
</dbReference>
<reference evidence="17" key="1">
    <citation type="submission" date="2022-04" db="EMBL/GenBank/DDBJ databases">
        <title>Carnegiea gigantea Genome sequencing and assembly v2.</title>
        <authorList>
            <person name="Copetti D."/>
            <person name="Sanderson M.J."/>
            <person name="Burquez A."/>
            <person name="Wojciechowski M.F."/>
        </authorList>
    </citation>
    <scope>NUCLEOTIDE SEQUENCE</scope>
    <source>
        <strain evidence="17">SGP5-SGP5p</strain>
        <tissue evidence="17">Aerial part</tissue>
    </source>
</reference>
<keyword evidence="8" id="KW-0479">Metal-binding</keyword>
<dbReference type="Gene3D" id="1.20.120.1750">
    <property type="match status" value="1"/>
</dbReference>
<dbReference type="SUPFAM" id="SSF90209">
    <property type="entry name" value="Ran binding protein zinc finger-like"/>
    <property type="match status" value="1"/>
</dbReference>
<dbReference type="InterPro" id="IPR001876">
    <property type="entry name" value="Znf_RanBP2"/>
</dbReference>
<evidence type="ECO:0000313" key="18">
    <source>
        <dbReference type="Proteomes" id="UP001153076"/>
    </source>
</evidence>
<gene>
    <name evidence="17" type="ORF">Cgig2_024498</name>
</gene>
<feature type="domain" description="RanBP2-type" evidence="15">
    <location>
        <begin position="602"/>
        <end position="631"/>
    </location>
</feature>
<dbReference type="FunFam" id="3.30.40.10:FF:000019">
    <property type="entry name" value="RBR-type E3 ubiquitin transferase"/>
    <property type="match status" value="1"/>
</dbReference>
<feature type="region of interest" description="Disordered" evidence="14">
    <location>
        <begin position="633"/>
        <end position="677"/>
    </location>
</feature>
<evidence type="ECO:0000256" key="6">
    <source>
        <dbReference type="ARBA" id="ARBA00012251"/>
    </source>
</evidence>
<dbReference type="InterPro" id="IPR048962">
    <property type="entry name" value="ARIH1-like_UBL"/>
</dbReference>
<dbReference type="EC" id="2.3.2.31" evidence="6"/>
<comment type="similarity">
    <text evidence="5">Belongs to the RBR family. Ariadne subfamily.</text>
</comment>
<dbReference type="InterPro" id="IPR031127">
    <property type="entry name" value="E3_UB_ligase_RBR"/>
</dbReference>
<comment type="cofactor">
    <cofactor evidence="2">
        <name>Zn(2+)</name>
        <dbReference type="ChEBI" id="CHEBI:29105"/>
    </cofactor>
</comment>
<comment type="catalytic activity">
    <reaction evidence="1">
        <text>[E2 ubiquitin-conjugating enzyme]-S-ubiquitinyl-L-cysteine + [acceptor protein]-L-lysine = [E2 ubiquitin-conjugating enzyme]-L-cysteine + [acceptor protein]-N(6)-ubiquitinyl-L-lysine.</text>
        <dbReference type="EC" id="2.3.2.31"/>
    </reaction>
</comment>
<dbReference type="PROSITE" id="PS50199">
    <property type="entry name" value="ZF_RANBP2_2"/>
    <property type="match status" value="1"/>
</dbReference>
<dbReference type="SMART" id="SM00547">
    <property type="entry name" value="ZnF_RBZ"/>
    <property type="match status" value="1"/>
</dbReference>
<evidence type="ECO:0000256" key="14">
    <source>
        <dbReference type="SAM" id="MobiDB-lite"/>
    </source>
</evidence>
<evidence type="ECO:0000256" key="13">
    <source>
        <dbReference type="PROSITE-ProRule" id="PRU00322"/>
    </source>
</evidence>
<dbReference type="CDD" id="cd23141">
    <property type="entry name" value="RING-HC_ARI6-like"/>
    <property type="match status" value="1"/>
</dbReference>
<dbReference type="SUPFAM" id="SSF57850">
    <property type="entry name" value="RING/U-box"/>
    <property type="match status" value="3"/>
</dbReference>
<evidence type="ECO:0000256" key="9">
    <source>
        <dbReference type="ARBA" id="ARBA00022737"/>
    </source>
</evidence>
<keyword evidence="11" id="KW-0833">Ubl conjugation pathway</keyword>
<keyword evidence="9" id="KW-0677">Repeat</keyword>
<comment type="pathway">
    <text evidence="4">Protein modification; protein ubiquitination.</text>
</comment>
<keyword evidence="18" id="KW-1185">Reference proteome</keyword>
<dbReference type="SMART" id="SM00647">
    <property type="entry name" value="IBR"/>
    <property type="match status" value="2"/>
</dbReference>